<protein>
    <submittedName>
        <fullName evidence="3">FecR family protein</fullName>
    </submittedName>
</protein>
<dbReference type="InterPro" id="IPR006860">
    <property type="entry name" value="FecR"/>
</dbReference>
<proteinExistence type="predicted"/>
<comment type="caution">
    <text evidence="3">The sequence shown here is derived from an EMBL/GenBank/DDBJ whole genome shotgun (WGS) entry which is preliminary data.</text>
</comment>
<name>A0A327QXE3_9BACT</name>
<sequence length="389" mass="42844">MEDQSFRIGLLIHKYWANELNDVEKAELDAWLAIDPANAAFLAQLGDPTLMATAVDQFSRYDEKASWSKIHAAFPASKQPIVQPLRKYIYWAAAAMVTGLVGYYALKIQTTSPSKPTIIASSHLDKAPGSNKATLTLSNGKTVNLDDISNGELQESDGSRLHKQNNGGIAYAGNEDVVVQHTLSTPRGGQYCLQLPDGTRVWLNAASSITYPTAFNGKERRVKISGEAYFEVTQEANKPFIAQLNSGQQIEVLGTQFNINAYADEPTIKATLVQGSVRVRNQHGSQLLLPRQQAVFTASSNISLQQLADVESVIAWKEGKFQLDGIDLASFMRQIGRWYNVDVRFANTPSDRKLFGGTINRDVQLSTVLKALSLYGINTKLEHNVLIVE</sequence>
<organism evidence="3 4">
    <name type="scientific">Chitinophaga skermanii</name>
    <dbReference type="NCBI Taxonomy" id="331697"/>
    <lineage>
        <taxon>Bacteria</taxon>
        <taxon>Pseudomonadati</taxon>
        <taxon>Bacteroidota</taxon>
        <taxon>Chitinophagia</taxon>
        <taxon>Chitinophagales</taxon>
        <taxon>Chitinophagaceae</taxon>
        <taxon>Chitinophaga</taxon>
    </lineage>
</organism>
<dbReference type="EMBL" id="QLLL01000002">
    <property type="protein sequence ID" value="RAJ08468.1"/>
    <property type="molecule type" value="Genomic_DNA"/>
</dbReference>
<evidence type="ECO:0000259" key="1">
    <source>
        <dbReference type="Pfam" id="PF04773"/>
    </source>
</evidence>
<dbReference type="Pfam" id="PF04773">
    <property type="entry name" value="FecR"/>
    <property type="match status" value="1"/>
</dbReference>
<dbReference type="PANTHER" id="PTHR30273">
    <property type="entry name" value="PERIPLASMIC SIGNAL SENSOR AND SIGMA FACTOR ACTIVATOR FECR-RELATED"/>
    <property type="match status" value="1"/>
</dbReference>
<dbReference type="Proteomes" id="UP000249547">
    <property type="component" value="Unassembled WGS sequence"/>
</dbReference>
<reference evidence="3 4" key="1">
    <citation type="submission" date="2018-06" db="EMBL/GenBank/DDBJ databases">
        <title>Genomic Encyclopedia of Archaeal and Bacterial Type Strains, Phase II (KMG-II): from individual species to whole genera.</title>
        <authorList>
            <person name="Goeker M."/>
        </authorList>
    </citation>
    <scope>NUCLEOTIDE SEQUENCE [LARGE SCALE GENOMIC DNA]</scope>
    <source>
        <strain evidence="3 4">DSM 23857</strain>
    </source>
</reference>
<evidence type="ECO:0000313" key="4">
    <source>
        <dbReference type="Proteomes" id="UP000249547"/>
    </source>
</evidence>
<feature type="domain" description="FecR protein" evidence="1">
    <location>
        <begin position="182"/>
        <end position="278"/>
    </location>
</feature>
<dbReference type="AlphaFoldDB" id="A0A327QXE3"/>
<keyword evidence="4" id="KW-1185">Reference proteome</keyword>
<gene>
    <name evidence="3" type="ORF">LX64_01120</name>
</gene>
<dbReference type="Gene3D" id="3.55.50.30">
    <property type="match status" value="1"/>
</dbReference>
<dbReference type="OrthoDB" id="641696at2"/>
<dbReference type="InterPro" id="IPR012373">
    <property type="entry name" value="Ferrdict_sens_TM"/>
</dbReference>
<dbReference type="Pfam" id="PF16344">
    <property type="entry name" value="FecR_C"/>
    <property type="match status" value="1"/>
</dbReference>
<dbReference type="GO" id="GO:0016989">
    <property type="term" value="F:sigma factor antagonist activity"/>
    <property type="evidence" value="ECO:0007669"/>
    <property type="project" value="TreeGrafter"/>
</dbReference>
<evidence type="ECO:0000259" key="2">
    <source>
        <dbReference type="Pfam" id="PF16344"/>
    </source>
</evidence>
<dbReference type="RefSeq" id="WP_111596619.1">
    <property type="nucleotide sequence ID" value="NZ_QLLL01000002.1"/>
</dbReference>
<dbReference type="Gene3D" id="2.60.120.1440">
    <property type="match status" value="1"/>
</dbReference>
<dbReference type="PANTHER" id="PTHR30273:SF2">
    <property type="entry name" value="PROTEIN FECR"/>
    <property type="match status" value="1"/>
</dbReference>
<evidence type="ECO:0000313" key="3">
    <source>
        <dbReference type="EMBL" id="RAJ08468.1"/>
    </source>
</evidence>
<accession>A0A327QXE3</accession>
<feature type="domain" description="Protein FecR C-terminal" evidence="2">
    <location>
        <begin position="321"/>
        <end position="386"/>
    </location>
</feature>
<dbReference type="InterPro" id="IPR032508">
    <property type="entry name" value="FecR_C"/>
</dbReference>